<dbReference type="InterPro" id="IPR032807">
    <property type="entry name" value="GNVR"/>
</dbReference>
<organism evidence="10 11">
    <name type="scientific">Clostridium homopropionicum DSM 5847</name>
    <dbReference type="NCBI Taxonomy" id="1121318"/>
    <lineage>
        <taxon>Bacteria</taxon>
        <taxon>Bacillati</taxon>
        <taxon>Bacillota</taxon>
        <taxon>Clostridia</taxon>
        <taxon>Eubacteriales</taxon>
        <taxon>Clostridiaceae</taxon>
        <taxon>Clostridium</taxon>
    </lineage>
</organism>
<evidence type="ECO:0000256" key="4">
    <source>
        <dbReference type="ARBA" id="ARBA00022692"/>
    </source>
</evidence>
<proteinExistence type="inferred from homology"/>
<dbReference type="Pfam" id="PF13807">
    <property type="entry name" value="GNVR"/>
    <property type="match status" value="1"/>
</dbReference>
<evidence type="ECO:0000256" key="7">
    <source>
        <dbReference type="SAM" id="Phobius"/>
    </source>
</evidence>
<evidence type="ECO:0000256" key="6">
    <source>
        <dbReference type="ARBA" id="ARBA00023136"/>
    </source>
</evidence>
<comment type="subcellular location">
    <subcellularLocation>
        <location evidence="1">Cell membrane</location>
        <topology evidence="1">Multi-pass membrane protein</topology>
    </subcellularLocation>
</comment>
<keyword evidence="4 7" id="KW-0812">Transmembrane</keyword>
<keyword evidence="5 7" id="KW-1133">Transmembrane helix</keyword>
<dbReference type="InterPro" id="IPR050445">
    <property type="entry name" value="Bact_polysacc_biosynth/exp"/>
</dbReference>
<dbReference type="AlphaFoldDB" id="A0A0L6ZCP3"/>
<evidence type="ECO:0000259" key="8">
    <source>
        <dbReference type="Pfam" id="PF02706"/>
    </source>
</evidence>
<evidence type="ECO:0000259" key="9">
    <source>
        <dbReference type="Pfam" id="PF13807"/>
    </source>
</evidence>
<dbReference type="EMBL" id="LHUR01000012">
    <property type="protein sequence ID" value="KOA20588.1"/>
    <property type="molecule type" value="Genomic_DNA"/>
</dbReference>
<comment type="similarity">
    <text evidence="2">Belongs to the CpsC/CapA family.</text>
</comment>
<keyword evidence="11" id="KW-1185">Reference proteome</keyword>
<evidence type="ECO:0000256" key="5">
    <source>
        <dbReference type="ARBA" id="ARBA00022989"/>
    </source>
</evidence>
<evidence type="ECO:0000256" key="3">
    <source>
        <dbReference type="ARBA" id="ARBA00022475"/>
    </source>
</evidence>
<comment type="caution">
    <text evidence="10">The sequence shown here is derived from an EMBL/GenBank/DDBJ whole genome shotgun (WGS) entry which is preliminary data.</text>
</comment>
<accession>A0A0L6ZCP3</accession>
<sequence length="230" mass="25617">MEEEITLDLREFLGIIIKRIKMIIAITLAATLISGIVSFLVIKPTYEATLSVFIGKTSDAKNDTVSYDNSDIMMYQKLVKTYAQIATSNDVAEKASAQLGDNLTAKQILDMVKVTPQQDTQIMDIKVQSKNPEEARQIVEKVTALFIEKAEKVIPNGNVQILDKAKTPENPIKPNKKLNLAIAFFLGLMVSVGLAFVLEYMDNTIKSQEDIEKYLEIPVLGIIPEHEADE</sequence>
<name>A0A0L6ZCP3_9CLOT</name>
<feature type="domain" description="Tyrosine-protein kinase G-rich" evidence="9">
    <location>
        <begin position="152"/>
        <end position="197"/>
    </location>
</feature>
<dbReference type="InterPro" id="IPR003856">
    <property type="entry name" value="LPS_length_determ_N"/>
</dbReference>
<keyword evidence="6 7" id="KW-0472">Membrane</keyword>
<feature type="transmembrane region" description="Helical" evidence="7">
    <location>
        <begin position="20"/>
        <end position="42"/>
    </location>
</feature>
<evidence type="ECO:0000313" key="11">
    <source>
        <dbReference type="Proteomes" id="UP000037043"/>
    </source>
</evidence>
<reference evidence="11" key="1">
    <citation type="submission" date="2015-08" db="EMBL/GenBank/DDBJ databases">
        <title>Genome sequence of the strict anaerobe Clostridium homopropionicum LuHBu1 (DSM 5847T).</title>
        <authorList>
            <person name="Poehlein A."/>
            <person name="Beck M."/>
            <person name="Schiel-Bengelsdorf B."/>
            <person name="Bengelsdorf F.R."/>
            <person name="Daniel R."/>
            <person name="Duerre P."/>
        </authorList>
    </citation>
    <scope>NUCLEOTIDE SEQUENCE [LARGE SCALE GENOMIC DNA]</scope>
    <source>
        <strain evidence="11">DSM 5847</strain>
    </source>
</reference>
<protein>
    <submittedName>
        <fullName evidence="10">Capsular polysaccharide type 8 biosynthesis protein cap8A</fullName>
    </submittedName>
</protein>
<evidence type="ECO:0000256" key="1">
    <source>
        <dbReference type="ARBA" id="ARBA00004651"/>
    </source>
</evidence>
<keyword evidence="3" id="KW-1003">Cell membrane</keyword>
<dbReference type="Pfam" id="PF02706">
    <property type="entry name" value="Wzz"/>
    <property type="match status" value="1"/>
</dbReference>
<dbReference type="STRING" id="36844.SAMN04488501_103273"/>
<dbReference type="Proteomes" id="UP000037043">
    <property type="component" value="Unassembled WGS sequence"/>
</dbReference>
<dbReference type="RefSeq" id="WP_052220323.1">
    <property type="nucleotide sequence ID" value="NZ_LHUR01000012.1"/>
</dbReference>
<dbReference type="PATRIC" id="fig|1121318.3.peg.734"/>
<dbReference type="GO" id="GO:0004713">
    <property type="term" value="F:protein tyrosine kinase activity"/>
    <property type="evidence" value="ECO:0007669"/>
    <property type="project" value="TreeGrafter"/>
</dbReference>
<feature type="domain" description="Polysaccharide chain length determinant N-terminal" evidence="8">
    <location>
        <begin position="6"/>
        <end position="99"/>
    </location>
</feature>
<feature type="transmembrane region" description="Helical" evidence="7">
    <location>
        <begin position="178"/>
        <end position="198"/>
    </location>
</feature>
<dbReference type="PANTHER" id="PTHR32309">
    <property type="entry name" value="TYROSINE-PROTEIN KINASE"/>
    <property type="match status" value="1"/>
</dbReference>
<evidence type="ECO:0000313" key="10">
    <source>
        <dbReference type="EMBL" id="KOA20588.1"/>
    </source>
</evidence>
<gene>
    <name evidence="10" type="primary">cap8A</name>
    <name evidence="10" type="ORF">CLHOM_07300</name>
</gene>
<evidence type="ECO:0000256" key="2">
    <source>
        <dbReference type="ARBA" id="ARBA00006683"/>
    </source>
</evidence>
<dbReference type="GO" id="GO:0005886">
    <property type="term" value="C:plasma membrane"/>
    <property type="evidence" value="ECO:0007669"/>
    <property type="project" value="UniProtKB-SubCell"/>
</dbReference>
<dbReference type="PANTHER" id="PTHR32309:SF13">
    <property type="entry name" value="FERRIC ENTEROBACTIN TRANSPORT PROTEIN FEPE"/>
    <property type="match status" value="1"/>
</dbReference>